<feature type="domain" description="Sulfotransferase" evidence="1">
    <location>
        <begin position="91"/>
        <end position="338"/>
    </location>
</feature>
<dbReference type="Gene3D" id="3.40.50.300">
    <property type="entry name" value="P-loop containing nucleotide triphosphate hydrolases"/>
    <property type="match status" value="1"/>
</dbReference>
<proteinExistence type="predicted"/>
<dbReference type="InterPro" id="IPR027417">
    <property type="entry name" value="P-loop_NTPase"/>
</dbReference>
<gene>
    <name evidence="2" type="ORF">LSH36_487g05013</name>
</gene>
<keyword evidence="3" id="KW-1185">Reference proteome</keyword>
<name>A0AAD9J908_9ANNE</name>
<accession>A0AAD9J908</accession>
<reference evidence="2" key="1">
    <citation type="journal article" date="2023" name="Mol. Biol. Evol.">
        <title>Third-Generation Sequencing Reveals the Adaptive Role of the Epigenome in Three Deep-Sea Polychaetes.</title>
        <authorList>
            <person name="Perez M."/>
            <person name="Aroh O."/>
            <person name="Sun Y."/>
            <person name="Lan Y."/>
            <person name="Juniper S.K."/>
            <person name="Young C.R."/>
            <person name="Angers B."/>
            <person name="Qian P.Y."/>
        </authorList>
    </citation>
    <scope>NUCLEOTIDE SEQUENCE</scope>
    <source>
        <strain evidence="2">P08H-3</strain>
    </source>
</reference>
<dbReference type="SUPFAM" id="SSF52540">
    <property type="entry name" value="P-loop containing nucleoside triphosphate hydrolases"/>
    <property type="match status" value="1"/>
</dbReference>
<dbReference type="InterPro" id="IPR000863">
    <property type="entry name" value="Sulfotransferase_dom"/>
</dbReference>
<dbReference type="InterPro" id="IPR052654">
    <property type="entry name" value="CS_Sulfotransferase"/>
</dbReference>
<evidence type="ECO:0000313" key="2">
    <source>
        <dbReference type="EMBL" id="KAK2148698.1"/>
    </source>
</evidence>
<dbReference type="Proteomes" id="UP001208570">
    <property type="component" value="Unassembled WGS sequence"/>
</dbReference>
<evidence type="ECO:0000313" key="3">
    <source>
        <dbReference type="Proteomes" id="UP001208570"/>
    </source>
</evidence>
<organism evidence="2 3">
    <name type="scientific">Paralvinella palmiformis</name>
    <dbReference type="NCBI Taxonomy" id="53620"/>
    <lineage>
        <taxon>Eukaryota</taxon>
        <taxon>Metazoa</taxon>
        <taxon>Spiralia</taxon>
        <taxon>Lophotrochozoa</taxon>
        <taxon>Annelida</taxon>
        <taxon>Polychaeta</taxon>
        <taxon>Sedentaria</taxon>
        <taxon>Canalipalpata</taxon>
        <taxon>Terebellida</taxon>
        <taxon>Terebelliformia</taxon>
        <taxon>Alvinellidae</taxon>
        <taxon>Paralvinella</taxon>
    </lineage>
</organism>
<sequence length="340" mass="40293">MSVTEDDIENFSVVLPPTIFNFKNPCWMEKVPEHFSYYSHNLYYEYHKADPTFLADVNWDDGYAKLQKMIAARQSNESEQQPWRLRCFPYFFLPGFTKCGTTDLFAALSRLPDFFGALAKEPEFWNYIRIAHNPSNEVRLPEPTLASYLDLFDLAAENIRQYVKKTENGTDYHPGITGDFDPQTIWRIADWRQMKGNENKTEPRYMSSHHLYRLSPQTKFIILLRNPVERTFSHYKHFGVKGNYFKPELFHQDIKEALHTLDLCFGKHTIRYCVYQALIPDINQNLPVMRSILGSLYHVFIEDWITVFPREQFLFIKSEDYFQNRTAIIQKIVKFLEMGK</sequence>
<comment type="caution">
    <text evidence="2">The sequence shown here is derived from an EMBL/GenBank/DDBJ whole genome shotgun (WGS) entry which is preliminary data.</text>
</comment>
<dbReference type="AlphaFoldDB" id="A0AAD9J908"/>
<dbReference type="PANTHER" id="PTHR15723:SF0">
    <property type="entry name" value="CARBOHYDRATE SULFOTRANSFERASE 15"/>
    <property type="match status" value="1"/>
</dbReference>
<evidence type="ECO:0000259" key="1">
    <source>
        <dbReference type="Pfam" id="PF00685"/>
    </source>
</evidence>
<protein>
    <recommendedName>
        <fullName evidence="1">Sulfotransferase domain-containing protein</fullName>
    </recommendedName>
</protein>
<dbReference type="GO" id="GO:0050659">
    <property type="term" value="F:N-acetylgalactosamine 4-sulfate 6-O-sulfotransferase activity"/>
    <property type="evidence" value="ECO:0007669"/>
    <property type="project" value="TreeGrafter"/>
</dbReference>
<dbReference type="PANTHER" id="PTHR15723">
    <property type="entry name" value="CARBOHYDRATE SULFOTRANSFERASE 15"/>
    <property type="match status" value="1"/>
</dbReference>
<dbReference type="EMBL" id="JAODUP010000487">
    <property type="protein sequence ID" value="KAK2148698.1"/>
    <property type="molecule type" value="Genomic_DNA"/>
</dbReference>
<dbReference type="GO" id="GO:0019319">
    <property type="term" value="P:hexose biosynthetic process"/>
    <property type="evidence" value="ECO:0007669"/>
    <property type="project" value="TreeGrafter"/>
</dbReference>
<dbReference type="Pfam" id="PF00685">
    <property type="entry name" value="Sulfotransfer_1"/>
    <property type="match status" value="1"/>
</dbReference>